<evidence type="ECO:0000256" key="1">
    <source>
        <dbReference type="ARBA" id="ARBA00023015"/>
    </source>
</evidence>
<gene>
    <name evidence="5" type="ORF">CR164_12805</name>
</gene>
<dbReference type="InterPro" id="IPR018060">
    <property type="entry name" value="HTH_AraC"/>
</dbReference>
<name>A0A317T2I3_9CHLB</name>
<dbReference type="PANTHER" id="PTHR47893">
    <property type="entry name" value="REGULATORY PROTEIN PCHR"/>
    <property type="match status" value="1"/>
</dbReference>
<dbReference type="Pfam" id="PF12833">
    <property type="entry name" value="HTH_18"/>
    <property type="match status" value="1"/>
</dbReference>
<dbReference type="Proteomes" id="UP000246278">
    <property type="component" value="Unassembled WGS sequence"/>
</dbReference>
<keyword evidence="1" id="KW-0805">Transcription regulation</keyword>
<sequence>MKKPTENHDVARYSWKDGFSTIEKEGFFHSQSNSFEHCWCCPKRLGQGMIRRITIRDGFELWVTDFQFRREACFSFQDYPSLLLFGFYLSGHYEAVVGKPKRSLEFCGEQQYFLYMNEPDGVGQVKAGTQLRSVSIAISPEVFFSYFKDDIGLLPPVLQEVFKEQGDSIFRKIRGITPAMHIALRQIVDCPYNGVARKLFLESRSLELMAYQLKQLSVSGTTHQKKEHVMHPGDRDRTEFAKNLLLSNLDAPPHLDELAAVTGMSHPKLNRCFRQMFGKTVFQYLKDERLRQARTMIENQGLTVTETAYSVGYSSLSHFAKAYKHHFGVSPGADFRRKKGC</sequence>
<comment type="caution">
    <text evidence="5">The sequence shown here is derived from an EMBL/GenBank/DDBJ whole genome shotgun (WGS) entry which is preliminary data.</text>
</comment>
<proteinExistence type="predicted"/>
<evidence type="ECO:0000313" key="6">
    <source>
        <dbReference type="Proteomes" id="UP000246278"/>
    </source>
</evidence>
<dbReference type="RefSeq" id="WP_110024395.1">
    <property type="nucleotide sequence ID" value="NZ_PDNZ01000014.1"/>
</dbReference>
<dbReference type="PROSITE" id="PS00041">
    <property type="entry name" value="HTH_ARAC_FAMILY_1"/>
    <property type="match status" value="1"/>
</dbReference>
<keyword evidence="2" id="KW-0238">DNA-binding</keyword>
<evidence type="ECO:0000313" key="5">
    <source>
        <dbReference type="EMBL" id="PWW80959.1"/>
    </source>
</evidence>
<dbReference type="EMBL" id="PDNZ01000014">
    <property type="protein sequence ID" value="PWW80959.1"/>
    <property type="molecule type" value="Genomic_DNA"/>
</dbReference>
<dbReference type="AlphaFoldDB" id="A0A317T2I3"/>
<dbReference type="PANTHER" id="PTHR47893:SF1">
    <property type="entry name" value="REGULATORY PROTEIN PCHR"/>
    <property type="match status" value="1"/>
</dbReference>
<evidence type="ECO:0000256" key="2">
    <source>
        <dbReference type="ARBA" id="ARBA00023125"/>
    </source>
</evidence>
<keyword evidence="6" id="KW-1185">Reference proteome</keyword>
<protein>
    <recommendedName>
        <fullName evidence="4">HTH araC/xylS-type domain-containing protein</fullName>
    </recommendedName>
</protein>
<evidence type="ECO:0000256" key="3">
    <source>
        <dbReference type="ARBA" id="ARBA00023163"/>
    </source>
</evidence>
<evidence type="ECO:0000259" key="4">
    <source>
        <dbReference type="PROSITE" id="PS01124"/>
    </source>
</evidence>
<dbReference type="InterPro" id="IPR018062">
    <property type="entry name" value="HTH_AraC-typ_CS"/>
</dbReference>
<dbReference type="GO" id="GO:0043565">
    <property type="term" value="F:sequence-specific DNA binding"/>
    <property type="evidence" value="ECO:0007669"/>
    <property type="project" value="InterPro"/>
</dbReference>
<accession>A0A317T2I3</accession>
<dbReference type="GO" id="GO:0003700">
    <property type="term" value="F:DNA-binding transcription factor activity"/>
    <property type="evidence" value="ECO:0007669"/>
    <property type="project" value="InterPro"/>
</dbReference>
<feature type="domain" description="HTH araC/xylS-type" evidence="4">
    <location>
        <begin position="239"/>
        <end position="337"/>
    </location>
</feature>
<dbReference type="Gene3D" id="1.10.10.60">
    <property type="entry name" value="Homeodomain-like"/>
    <property type="match status" value="1"/>
</dbReference>
<dbReference type="SUPFAM" id="SSF46689">
    <property type="entry name" value="Homeodomain-like"/>
    <property type="match status" value="2"/>
</dbReference>
<dbReference type="InterPro" id="IPR053142">
    <property type="entry name" value="PchR_regulatory_protein"/>
</dbReference>
<dbReference type="PROSITE" id="PS01124">
    <property type="entry name" value="HTH_ARAC_FAMILY_2"/>
    <property type="match status" value="1"/>
</dbReference>
<dbReference type="InterPro" id="IPR009057">
    <property type="entry name" value="Homeodomain-like_sf"/>
</dbReference>
<organism evidence="5 6">
    <name type="scientific">Prosthecochloris marina</name>
    <dbReference type="NCBI Taxonomy" id="2017681"/>
    <lineage>
        <taxon>Bacteria</taxon>
        <taxon>Pseudomonadati</taxon>
        <taxon>Chlorobiota</taxon>
        <taxon>Chlorobiia</taxon>
        <taxon>Chlorobiales</taxon>
        <taxon>Chlorobiaceae</taxon>
        <taxon>Prosthecochloris</taxon>
    </lineage>
</organism>
<dbReference type="OrthoDB" id="799767at2"/>
<keyword evidence="3" id="KW-0804">Transcription</keyword>
<reference evidence="6" key="1">
    <citation type="submission" date="2017-10" db="EMBL/GenBank/DDBJ databases">
        <authorList>
            <person name="Gaisin V.A."/>
            <person name="Rysina M.S."/>
            <person name="Grouzdev D.S."/>
        </authorList>
    </citation>
    <scope>NUCLEOTIDE SEQUENCE [LARGE SCALE GENOMIC DNA]</scope>
    <source>
        <strain evidence="6">V1</strain>
    </source>
</reference>
<dbReference type="SMART" id="SM00342">
    <property type="entry name" value="HTH_ARAC"/>
    <property type="match status" value="1"/>
</dbReference>